<name>A0AAV2FMH2_9ROSI</name>
<evidence type="ECO:0000256" key="1">
    <source>
        <dbReference type="SAM" id="MobiDB-lite"/>
    </source>
</evidence>
<dbReference type="Proteomes" id="UP001497516">
    <property type="component" value="Chromosome 7"/>
</dbReference>
<dbReference type="EMBL" id="OZ034820">
    <property type="protein sequence ID" value="CAL1398845.1"/>
    <property type="molecule type" value="Genomic_DNA"/>
</dbReference>
<reference evidence="2 3" key="1">
    <citation type="submission" date="2024-04" db="EMBL/GenBank/DDBJ databases">
        <authorList>
            <person name="Fracassetti M."/>
        </authorList>
    </citation>
    <scope>NUCLEOTIDE SEQUENCE [LARGE SCALE GENOMIC DNA]</scope>
</reference>
<evidence type="ECO:0000313" key="2">
    <source>
        <dbReference type="EMBL" id="CAL1398845.1"/>
    </source>
</evidence>
<gene>
    <name evidence="2" type="ORF">LTRI10_LOCUS39058</name>
</gene>
<proteinExistence type="predicted"/>
<protein>
    <submittedName>
        <fullName evidence="2">Uncharacterized protein</fullName>
    </submittedName>
</protein>
<sequence>MVQLRMMMIPCDGHDDVMVVVLYVVTLVPPPQQAKAKQKVEGHRCTRCLAQCEPATCGGVSPREDLSSPHLCAVGGVHPEVSIKFGDDGAKVHRVDPRSTQDSRESSRHQWYH</sequence>
<dbReference type="AlphaFoldDB" id="A0AAV2FMH2"/>
<organism evidence="2 3">
    <name type="scientific">Linum trigynum</name>
    <dbReference type="NCBI Taxonomy" id="586398"/>
    <lineage>
        <taxon>Eukaryota</taxon>
        <taxon>Viridiplantae</taxon>
        <taxon>Streptophyta</taxon>
        <taxon>Embryophyta</taxon>
        <taxon>Tracheophyta</taxon>
        <taxon>Spermatophyta</taxon>
        <taxon>Magnoliopsida</taxon>
        <taxon>eudicotyledons</taxon>
        <taxon>Gunneridae</taxon>
        <taxon>Pentapetalae</taxon>
        <taxon>rosids</taxon>
        <taxon>fabids</taxon>
        <taxon>Malpighiales</taxon>
        <taxon>Linaceae</taxon>
        <taxon>Linum</taxon>
    </lineage>
</organism>
<keyword evidence="3" id="KW-1185">Reference proteome</keyword>
<evidence type="ECO:0000313" key="3">
    <source>
        <dbReference type="Proteomes" id="UP001497516"/>
    </source>
</evidence>
<feature type="region of interest" description="Disordered" evidence="1">
    <location>
        <begin position="88"/>
        <end position="113"/>
    </location>
</feature>
<accession>A0AAV2FMH2</accession>